<evidence type="ECO:0000256" key="9">
    <source>
        <dbReference type="ARBA" id="ARBA00022895"/>
    </source>
</evidence>
<evidence type="ECO:0000256" key="13">
    <source>
        <dbReference type="RuleBase" id="RU365061"/>
    </source>
</evidence>
<evidence type="ECO:0000259" key="15">
    <source>
        <dbReference type="PROSITE" id="PS50878"/>
    </source>
</evidence>
<proteinExistence type="inferred from homology"/>
<keyword evidence="17" id="KW-1185">Reference proteome</keyword>
<dbReference type="PANTHER" id="PTHR12066:SF0">
    <property type="entry name" value="TELOMERASE REVERSE TRANSCRIPTASE"/>
    <property type="match status" value="1"/>
</dbReference>
<organism evidence="16 17">
    <name type="scientific">Cyphellophora attinorum</name>
    <dbReference type="NCBI Taxonomy" id="1664694"/>
    <lineage>
        <taxon>Eukaryota</taxon>
        <taxon>Fungi</taxon>
        <taxon>Dikarya</taxon>
        <taxon>Ascomycota</taxon>
        <taxon>Pezizomycotina</taxon>
        <taxon>Eurotiomycetes</taxon>
        <taxon>Chaetothyriomycetidae</taxon>
        <taxon>Chaetothyriales</taxon>
        <taxon>Cyphellophoraceae</taxon>
        <taxon>Cyphellophora</taxon>
    </lineage>
</organism>
<dbReference type="GO" id="GO:0000781">
    <property type="term" value="C:chromosome, telomeric region"/>
    <property type="evidence" value="ECO:0007669"/>
    <property type="project" value="UniProtKB-SubCell"/>
</dbReference>
<evidence type="ECO:0000256" key="5">
    <source>
        <dbReference type="ARBA" id="ARBA00022679"/>
    </source>
</evidence>
<keyword evidence="6 13" id="KW-0548">Nucleotidyltransferase</keyword>
<feature type="domain" description="Reverse transcriptase" evidence="15">
    <location>
        <begin position="594"/>
        <end position="849"/>
    </location>
</feature>
<dbReference type="RefSeq" id="XP_018005864.1">
    <property type="nucleotide sequence ID" value="XM_018147299.1"/>
</dbReference>
<keyword evidence="11 13" id="KW-0539">Nucleus</keyword>
<evidence type="ECO:0000256" key="12">
    <source>
        <dbReference type="ARBA" id="ARBA00048173"/>
    </source>
</evidence>
<evidence type="ECO:0000256" key="6">
    <source>
        <dbReference type="ARBA" id="ARBA00022695"/>
    </source>
</evidence>
<dbReference type="InterPro" id="IPR003545">
    <property type="entry name" value="Telomerase_RT"/>
</dbReference>
<protein>
    <recommendedName>
        <fullName evidence="3 13">Telomerase reverse transcriptase</fullName>
        <ecNumber evidence="2 13">2.7.7.49</ecNumber>
    </recommendedName>
    <alternativeName>
        <fullName evidence="13">Telomerase catalytic subunit</fullName>
    </alternativeName>
</protein>
<evidence type="ECO:0000313" key="17">
    <source>
        <dbReference type="Proteomes" id="UP000038010"/>
    </source>
</evidence>
<accession>A0A0N0NS66</accession>
<dbReference type="GO" id="GO:0000333">
    <property type="term" value="C:telomerase catalytic core complex"/>
    <property type="evidence" value="ECO:0007669"/>
    <property type="project" value="TreeGrafter"/>
</dbReference>
<feature type="compositionally biased region" description="Basic residues" evidence="14">
    <location>
        <begin position="1"/>
        <end position="17"/>
    </location>
</feature>
<keyword evidence="4 13" id="KW-0158">Chromosome</keyword>
<keyword evidence="5 13" id="KW-0808">Transferase</keyword>
<evidence type="ECO:0000256" key="10">
    <source>
        <dbReference type="ARBA" id="ARBA00022918"/>
    </source>
</evidence>
<evidence type="ECO:0000256" key="8">
    <source>
        <dbReference type="ARBA" id="ARBA00022842"/>
    </source>
</evidence>
<dbReference type="InterPro" id="IPR000477">
    <property type="entry name" value="RT_dom"/>
</dbReference>
<dbReference type="VEuPathDB" id="FungiDB:AB675_696"/>
<comment type="caution">
    <text evidence="16">The sequence shown here is derived from an EMBL/GenBank/DDBJ whole genome shotgun (WGS) entry which is preliminary data.</text>
</comment>
<dbReference type="GO" id="GO:0003720">
    <property type="term" value="F:telomerase activity"/>
    <property type="evidence" value="ECO:0007669"/>
    <property type="project" value="InterPro"/>
</dbReference>
<dbReference type="Proteomes" id="UP000038010">
    <property type="component" value="Unassembled WGS sequence"/>
</dbReference>
<dbReference type="OrthoDB" id="289721at2759"/>
<reference evidence="16 17" key="1">
    <citation type="submission" date="2015-06" db="EMBL/GenBank/DDBJ databases">
        <title>Draft genome of the ant-associated black yeast Phialophora attae CBS 131958.</title>
        <authorList>
            <person name="Moreno L.F."/>
            <person name="Stielow B.J."/>
            <person name="de Hoog S."/>
            <person name="Vicente V.A."/>
            <person name="Weiss V.A."/>
            <person name="de Vries M."/>
            <person name="Cruz L.M."/>
            <person name="Souza E.M."/>
        </authorList>
    </citation>
    <scope>NUCLEOTIDE SEQUENCE [LARGE SCALE GENOMIC DNA]</scope>
    <source>
        <strain evidence="16 17">CBS 131958</strain>
    </source>
</reference>
<dbReference type="PANTHER" id="PTHR12066">
    <property type="entry name" value="TELOMERASE REVERSE TRANSCRIPTASE"/>
    <property type="match status" value="1"/>
</dbReference>
<evidence type="ECO:0000256" key="14">
    <source>
        <dbReference type="SAM" id="MobiDB-lite"/>
    </source>
</evidence>
<dbReference type="EMBL" id="LFJN01000001">
    <property type="protein sequence ID" value="KPI45901.1"/>
    <property type="molecule type" value="Genomic_DNA"/>
</dbReference>
<name>A0A0N0NS66_9EURO</name>
<dbReference type="PRINTS" id="PR01365">
    <property type="entry name" value="TELOMERASERT"/>
</dbReference>
<comment type="function">
    <text evidence="13">Telomerase is a ribonucleoprotein enzyme essential for the replication of chromosome termini in most eukaryotes. It elongates telomeres. It is a reverse transcriptase that adds simple sequence repeats to chromosome ends by copying a template sequence within the RNA component of the enzyme.</text>
</comment>
<gene>
    <name evidence="16" type="ORF">AB675_696</name>
</gene>
<dbReference type="SMART" id="SM00975">
    <property type="entry name" value="Telomerase_RBD"/>
    <property type="match status" value="1"/>
</dbReference>
<feature type="compositionally biased region" description="Polar residues" evidence="14">
    <location>
        <begin position="18"/>
        <end position="33"/>
    </location>
</feature>
<dbReference type="AlphaFoldDB" id="A0A0N0NS66"/>
<dbReference type="Gene3D" id="1.10.132.70">
    <property type="match status" value="1"/>
</dbReference>
<evidence type="ECO:0000256" key="11">
    <source>
        <dbReference type="ARBA" id="ARBA00023242"/>
    </source>
</evidence>
<evidence type="ECO:0000256" key="7">
    <source>
        <dbReference type="ARBA" id="ARBA00022723"/>
    </source>
</evidence>
<sequence length="849" mass="96304">MKRKRNSHEGHPHKRLKSSPTIPNPHQATRQSRVLNSCYPSVLALREFLRARLPQKSFRRKKLNASLGEQADVVLDTWKVGLRVDPSPEVQRARSTEFVAFTQTQLRQSLTHTHRTQTCSVEDVLSFVVWHLFKNCSKEAFHRPNNVLCNGMQKGIDHEGSLIAPGVVQVHPNESFSLLKSPAWTLIFAALGADGHAIVASLLLDCGVFALLNGGEDNYYQISGTPINNLKSDTKRLDVLVDENARKTAPEGPSAIALVRNRMLYARPSINAKGSVRFGLKHIHVLQRYSNVNDGSETVHFLKHLFPRQFDLHNVFTYKVDRRTTAQPLSDYIYREDEIKAQSKHPPTWLPRRLRGPILKLAASIRRRHKGCAYTQKLRHYCALGLTDHDEKAPVGEETTISQNSSTVFVTQVLLSRQAKLQCPLQPAKVKHEQSFLAYATPTMSVVAFCKSVILTLLPPSAFGVDIDGKHNWRCLLNHVETFVQMRRFETTTLHHLCQGLRLNSLTWLVPPGMPQNQRISVQERIKRLQLLWEFMYYLYDSILIPLIQANFYVTEAGTQRNRLFYFRHDVWRKLAEPSLHVLRTGIYEQLQPAQVKQMLNDRALGYSNVRLLPKNEGARTITNLRRRTISMVKGRRILSPSINVQLAPVFGALSSERVSDPDRLGGAILSISGLHDRLKSFKKLVLPGSPLYFAKVDVQSCFDSIPQQRLLAIIQDVLASPAYRTSKYVEIRAATDNLTRPRYVSVAAPANDNAVVSLRKADIIATDKTGRVISEIGNQRVWSIKRLLDLLHQHVQNNVVKIGKKHYRQREGIPQGQYFQVYCVAFSTPLLNTSNSPSSTQPRVYLYA</sequence>
<evidence type="ECO:0000256" key="4">
    <source>
        <dbReference type="ARBA" id="ARBA00022454"/>
    </source>
</evidence>
<comment type="catalytic activity">
    <reaction evidence="12 13">
        <text>DNA(n) + a 2'-deoxyribonucleoside 5'-triphosphate = DNA(n+1) + diphosphate</text>
        <dbReference type="Rhea" id="RHEA:22508"/>
        <dbReference type="Rhea" id="RHEA-COMP:17339"/>
        <dbReference type="Rhea" id="RHEA-COMP:17340"/>
        <dbReference type="ChEBI" id="CHEBI:33019"/>
        <dbReference type="ChEBI" id="CHEBI:61560"/>
        <dbReference type="ChEBI" id="CHEBI:173112"/>
        <dbReference type="EC" id="2.7.7.49"/>
    </reaction>
</comment>
<dbReference type="Pfam" id="PF12009">
    <property type="entry name" value="Telomerase_RBD"/>
    <property type="match status" value="1"/>
</dbReference>
<dbReference type="GO" id="GO:0046872">
    <property type="term" value="F:metal ion binding"/>
    <property type="evidence" value="ECO:0007669"/>
    <property type="project" value="UniProtKB-KW"/>
</dbReference>
<dbReference type="InterPro" id="IPR021891">
    <property type="entry name" value="Telomerase_RBD"/>
</dbReference>
<evidence type="ECO:0000313" key="16">
    <source>
        <dbReference type="EMBL" id="KPI45901.1"/>
    </source>
</evidence>
<keyword evidence="8 13" id="KW-0460">Magnesium</keyword>
<dbReference type="STRING" id="1664694.A0A0N0NS66"/>
<evidence type="ECO:0000256" key="2">
    <source>
        <dbReference type="ARBA" id="ARBA00012493"/>
    </source>
</evidence>
<dbReference type="GO" id="GO:0007004">
    <property type="term" value="P:telomere maintenance via telomerase"/>
    <property type="evidence" value="ECO:0007669"/>
    <property type="project" value="TreeGrafter"/>
</dbReference>
<feature type="region of interest" description="Disordered" evidence="14">
    <location>
        <begin position="1"/>
        <end position="33"/>
    </location>
</feature>
<evidence type="ECO:0000256" key="3">
    <source>
        <dbReference type="ARBA" id="ARBA00016182"/>
    </source>
</evidence>
<comment type="similarity">
    <text evidence="1 13">Belongs to the reverse transcriptase family. Telomerase subfamily.</text>
</comment>
<dbReference type="GO" id="GO:0070034">
    <property type="term" value="F:telomerase RNA binding"/>
    <property type="evidence" value="ECO:0007669"/>
    <property type="project" value="TreeGrafter"/>
</dbReference>
<keyword evidence="9 13" id="KW-0779">Telomere</keyword>
<dbReference type="PROSITE" id="PS50878">
    <property type="entry name" value="RT_POL"/>
    <property type="match status" value="1"/>
</dbReference>
<keyword evidence="7 13" id="KW-0479">Metal-binding</keyword>
<evidence type="ECO:0000256" key="1">
    <source>
        <dbReference type="ARBA" id="ARBA00008001"/>
    </source>
</evidence>
<dbReference type="GeneID" id="28739168"/>
<comment type="subcellular location">
    <subcellularLocation>
        <location evidence="13">Nucleus</location>
    </subcellularLocation>
    <subcellularLocation>
        <location evidence="13">Chromosome</location>
        <location evidence="13">Telomere</location>
    </subcellularLocation>
</comment>
<dbReference type="EC" id="2.7.7.49" evidence="2 13"/>
<keyword evidence="10 13" id="KW-0695">RNA-directed DNA polymerase</keyword>
<dbReference type="GO" id="GO:0042162">
    <property type="term" value="F:telomeric DNA binding"/>
    <property type="evidence" value="ECO:0007669"/>
    <property type="project" value="TreeGrafter"/>
</dbReference>